<feature type="signal peptide" evidence="2">
    <location>
        <begin position="1"/>
        <end position="21"/>
    </location>
</feature>
<dbReference type="SUPFAM" id="SSF49265">
    <property type="entry name" value="Fibronectin type III"/>
    <property type="match status" value="1"/>
</dbReference>
<dbReference type="InterPro" id="IPR013783">
    <property type="entry name" value="Ig-like_fold"/>
</dbReference>
<keyword evidence="1" id="KW-1133">Transmembrane helix</keyword>
<dbReference type="KEGG" id="aqu:109583575"/>
<protein>
    <recommendedName>
        <fullName evidence="3">Fibronectin type-III domain-containing protein</fullName>
    </recommendedName>
</protein>
<evidence type="ECO:0000256" key="2">
    <source>
        <dbReference type="SAM" id="SignalP"/>
    </source>
</evidence>
<keyword evidence="2" id="KW-0732">Signal</keyword>
<keyword evidence="5" id="KW-1185">Reference proteome</keyword>
<proteinExistence type="predicted"/>
<organism evidence="4 5">
    <name type="scientific">Amphimedon queenslandica</name>
    <name type="common">Sponge</name>
    <dbReference type="NCBI Taxonomy" id="400682"/>
    <lineage>
        <taxon>Eukaryota</taxon>
        <taxon>Metazoa</taxon>
        <taxon>Porifera</taxon>
        <taxon>Demospongiae</taxon>
        <taxon>Heteroscleromorpha</taxon>
        <taxon>Haplosclerida</taxon>
        <taxon>Niphatidae</taxon>
        <taxon>Amphimedon</taxon>
    </lineage>
</organism>
<evidence type="ECO:0000259" key="3">
    <source>
        <dbReference type="PROSITE" id="PS50853"/>
    </source>
</evidence>
<dbReference type="Gene3D" id="2.60.40.10">
    <property type="entry name" value="Immunoglobulins"/>
    <property type="match status" value="1"/>
</dbReference>
<evidence type="ECO:0000313" key="4">
    <source>
        <dbReference type="EnsemblMetazoa" id="XP_019854548.1"/>
    </source>
</evidence>
<keyword evidence="1" id="KW-0812">Transmembrane</keyword>
<feature type="chain" id="PRO_5042909978" description="Fibronectin type-III domain-containing protein" evidence="2">
    <location>
        <begin position="22"/>
        <end position="378"/>
    </location>
</feature>
<dbReference type="InterPro" id="IPR036116">
    <property type="entry name" value="FN3_sf"/>
</dbReference>
<reference evidence="5" key="1">
    <citation type="journal article" date="2010" name="Nature">
        <title>The Amphimedon queenslandica genome and the evolution of animal complexity.</title>
        <authorList>
            <person name="Srivastava M."/>
            <person name="Simakov O."/>
            <person name="Chapman J."/>
            <person name="Fahey B."/>
            <person name="Gauthier M.E."/>
            <person name="Mitros T."/>
            <person name="Richards G.S."/>
            <person name="Conaco C."/>
            <person name="Dacre M."/>
            <person name="Hellsten U."/>
            <person name="Larroux C."/>
            <person name="Putnam N.H."/>
            <person name="Stanke M."/>
            <person name="Adamska M."/>
            <person name="Darling A."/>
            <person name="Degnan S.M."/>
            <person name="Oakley T.H."/>
            <person name="Plachetzki D.C."/>
            <person name="Zhai Y."/>
            <person name="Adamski M."/>
            <person name="Calcino A."/>
            <person name="Cummins S.F."/>
            <person name="Goodstein D.M."/>
            <person name="Harris C."/>
            <person name="Jackson D.J."/>
            <person name="Leys S.P."/>
            <person name="Shu S."/>
            <person name="Woodcroft B.J."/>
            <person name="Vervoort M."/>
            <person name="Kosik K.S."/>
            <person name="Manning G."/>
            <person name="Degnan B.M."/>
            <person name="Rokhsar D.S."/>
        </authorList>
    </citation>
    <scope>NUCLEOTIDE SEQUENCE [LARGE SCALE GENOMIC DNA]</scope>
</reference>
<dbReference type="Proteomes" id="UP000007879">
    <property type="component" value="Unassembled WGS sequence"/>
</dbReference>
<dbReference type="RefSeq" id="XP_019854548.1">
    <property type="nucleotide sequence ID" value="XM_019998989.1"/>
</dbReference>
<dbReference type="InterPro" id="IPR003961">
    <property type="entry name" value="FN3_dom"/>
</dbReference>
<feature type="transmembrane region" description="Helical" evidence="1">
    <location>
        <begin position="296"/>
        <end position="325"/>
    </location>
</feature>
<dbReference type="EnsemblMetazoa" id="XM_019998989.1">
    <property type="protein sequence ID" value="XP_019854548.1"/>
    <property type="gene ID" value="LOC109583575"/>
</dbReference>
<evidence type="ECO:0000256" key="1">
    <source>
        <dbReference type="SAM" id="Phobius"/>
    </source>
</evidence>
<keyword evidence="1" id="KW-0472">Membrane</keyword>
<accession>A0AAN0JCW1</accession>
<feature type="domain" description="Fibronectin type-III" evidence="3">
    <location>
        <begin position="147"/>
        <end position="241"/>
    </location>
</feature>
<name>A0AAN0JCW1_AMPQE</name>
<dbReference type="AlphaFoldDB" id="A0AAN0JCW1"/>
<evidence type="ECO:0000313" key="5">
    <source>
        <dbReference type="Proteomes" id="UP000007879"/>
    </source>
</evidence>
<dbReference type="GeneID" id="109583575"/>
<sequence length="378" mass="40203">MATTGFYWCLVLTNCLSLVASSVLQYSQTVPSSGIVPCPGDRVVLNCTTDAGPGNDAIVFWGINNGGSVLLNNEVRNRSENGFKLQVTMINGTIMSSLAVTDEPVNGTVVHCRGFNTMQVASLRINVTGRPIIPVNNTTYTWNVPAQVVNISWYQISTDSITISWNNNENSDVLVLPTQYYIINVYTTSNSIIYTNNTNNTNITITGLPLTDISYTVTIIPVNVIGYGPSATVNVSTTASSLLISSSCTTEYITIQDKSLAVTTITVTESINDCSIDSYSSCITTTMSQSTDVGSISVAIAVPITGLLAGLITAIITSIIVCLVMKKGGTTIQNKTPVGGGGEAAVIGPIYDLPTINTEQQEQIIDTELNTAYGQINM</sequence>
<dbReference type="PROSITE" id="PS50853">
    <property type="entry name" value="FN3"/>
    <property type="match status" value="1"/>
</dbReference>
<reference evidence="4" key="2">
    <citation type="submission" date="2024-06" db="UniProtKB">
        <authorList>
            <consortium name="EnsemblMetazoa"/>
        </authorList>
    </citation>
    <scope>IDENTIFICATION</scope>
</reference>